<keyword evidence="6 11" id="KW-0067">ATP-binding</keyword>
<evidence type="ECO:0000256" key="8">
    <source>
        <dbReference type="ARBA" id="ARBA00038852"/>
    </source>
</evidence>
<evidence type="ECO:0000256" key="5">
    <source>
        <dbReference type="ARBA" id="ARBA00022741"/>
    </source>
</evidence>
<dbReference type="Proteomes" id="UP000651010">
    <property type="component" value="Unassembled WGS sequence"/>
</dbReference>
<comment type="catalytic activity">
    <reaction evidence="9">
        <text>a dipeptide(out) + ATP + H2O = a dipeptide(in) + ADP + phosphate + H(+)</text>
        <dbReference type="Rhea" id="RHEA:23120"/>
        <dbReference type="ChEBI" id="CHEBI:15377"/>
        <dbReference type="ChEBI" id="CHEBI:15378"/>
        <dbReference type="ChEBI" id="CHEBI:30616"/>
        <dbReference type="ChEBI" id="CHEBI:43474"/>
        <dbReference type="ChEBI" id="CHEBI:90799"/>
        <dbReference type="ChEBI" id="CHEBI:456216"/>
        <dbReference type="EC" id="7.4.2.9"/>
    </reaction>
</comment>
<dbReference type="InterPro" id="IPR003593">
    <property type="entry name" value="AAA+_ATPase"/>
</dbReference>
<sequence>MAEHPLLRVEQLEVRRRHGDATPLVGPLSFEIGPGATGLVGESGSGKSLTVRALLQLLPPSLQSHSRCMQFDGHELSTLRERQWQALRGADMALVMQDPRHALNPRLSIGTQIDEALRLHARLPRAERRERVLAAMHEVGLPQPRQLWTHYPHQLSGGMGQRVMLAIALINRPRLLIADEPTSALDTHLRDQVLELMMHLADAHGMSLLLISHDLPLVARHCRDVLVMYRGRLVDRCAAAALDTATSPYTRALWHCRPSGDTHGQLLPVFDPAQMDPVA</sequence>
<dbReference type="SUPFAM" id="SSF52540">
    <property type="entry name" value="P-loop containing nucleoside triphosphate hydrolases"/>
    <property type="match status" value="1"/>
</dbReference>
<comment type="similarity">
    <text evidence="2">Belongs to the ABC transporter superfamily.</text>
</comment>
<comment type="caution">
    <text evidence="11">The sequence shown here is derived from an EMBL/GenBank/DDBJ whole genome shotgun (WGS) entry which is preliminary data.</text>
</comment>
<dbReference type="PANTHER" id="PTHR43297:SF2">
    <property type="entry name" value="DIPEPTIDE TRANSPORT ATP-BINDING PROTEIN DPPD"/>
    <property type="match status" value="1"/>
</dbReference>
<evidence type="ECO:0000256" key="2">
    <source>
        <dbReference type="ARBA" id="ARBA00005417"/>
    </source>
</evidence>
<dbReference type="PROSITE" id="PS50893">
    <property type="entry name" value="ABC_TRANSPORTER_2"/>
    <property type="match status" value="1"/>
</dbReference>
<organism evidence="11 12">
    <name type="scientific">Dyella acidiphila</name>
    <dbReference type="NCBI Taxonomy" id="2775866"/>
    <lineage>
        <taxon>Bacteria</taxon>
        <taxon>Pseudomonadati</taxon>
        <taxon>Pseudomonadota</taxon>
        <taxon>Gammaproteobacteria</taxon>
        <taxon>Lysobacterales</taxon>
        <taxon>Rhodanobacteraceae</taxon>
        <taxon>Dyella</taxon>
    </lineage>
</organism>
<dbReference type="Pfam" id="PF00005">
    <property type="entry name" value="ABC_tran"/>
    <property type="match status" value="1"/>
</dbReference>
<feature type="domain" description="ABC transporter" evidence="10">
    <location>
        <begin position="7"/>
        <end position="255"/>
    </location>
</feature>
<keyword evidence="3" id="KW-0813">Transport</keyword>
<keyword evidence="5" id="KW-0547">Nucleotide-binding</keyword>
<keyword evidence="4" id="KW-1003">Cell membrane</keyword>
<name>A0ABR9G9K4_9GAMM</name>
<dbReference type="GO" id="GO:0005524">
    <property type="term" value="F:ATP binding"/>
    <property type="evidence" value="ECO:0007669"/>
    <property type="project" value="UniProtKB-KW"/>
</dbReference>
<dbReference type="PANTHER" id="PTHR43297">
    <property type="entry name" value="OLIGOPEPTIDE TRANSPORT ATP-BINDING PROTEIN APPD"/>
    <property type="match status" value="1"/>
</dbReference>
<protein>
    <recommendedName>
        <fullName evidence="8">ABC-type dipeptide transporter</fullName>
        <ecNumber evidence="8">7.4.2.9</ecNumber>
    </recommendedName>
</protein>
<dbReference type="RefSeq" id="WP_192555595.1">
    <property type="nucleotide sequence ID" value="NZ_JACZZA010000005.1"/>
</dbReference>
<accession>A0ABR9G9K4</accession>
<gene>
    <name evidence="11" type="ORF">IGX34_10090</name>
</gene>
<reference evidence="11 12" key="1">
    <citation type="submission" date="2020-09" db="EMBL/GenBank/DDBJ databases">
        <title>Dyella sp. 7MK23 isolated from forest soil.</title>
        <authorList>
            <person name="Fu J."/>
        </authorList>
    </citation>
    <scope>NUCLEOTIDE SEQUENCE [LARGE SCALE GENOMIC DNA]</scope>
    <source>
        <strain evidence="11 12">7MK23</strain>
    </source>
</reference>
<evidence type="ECO:0000313" key="12">
    <source>
        <dbReference type="Proteomes" id="UP000651010"/>
    </source>
</evidence>
<dbReference type="CDD" id="cd03257">
    <property type="entry name" value="ABC_NikE_OppD_transporters"/>
    <property type="match status" value="1"/>
</dbReference>
<dbReference type="InterPro" id="IPR050388">
    <property type="entry name" value="ABC_Ni/Peptide_Import"/>
</dbReference>
<evidence type="ECO:0000256" key="3">
    <source>
        <dbReference type="ARBA" id="ARBA00022448"/>
    </source>
</evidence>
<dbReference type="EMBL" id="JACZZA010000005">
    <property type="protein sequence ID" value="MBE1160738.1"/>
    <property type="molecule type" value="Genomic_DNA"/>
</dbReference>
<comment type="subcellular location">
    <subcellularLocation>
        <location evidence="1">Cell inner membrane</location>
        <topology evidence="1">Peripheral membrane protein</topology>
    </subcellularLocation>
</comment>
<evidence type="ECO:0000256" key="1">
    <source>
        <dbReference type="ARBA" id="ARBA00004417"/>
    </source>
</evidence>
<dbReference type="SMART" id="SM00382">
    <property type="entry name" value="AAA"/>
    <property type="match status" value="1"/>
</dbReference>
<evidence type="ECO:0000256" key="9">
    <source>
        <dbReference type="ARBA" id="ARBA00047356"/>
    </source>
</evidence>
<dbReference type="Gene3D" id="3.40.50.300">
    <property type="entry name" value="P-loop containing nucleotide triphosphate hydrolases"/>
    <property type="match status" value="1"/>
</dbReference>
<keyword evidence="7" id="KW-0472">Membrane</keyword>
<keyword evidence="12" id="KW-1185">Reference proteome</keyword>
<evidence type="ECO:0000256" key="4">
    <source>
        <dbReference type="ARBA" id="ARBA00022475"/>
    </source>
</evidence>
<proteinExistence type="inferred from homology"/>
<evidence type="ECO:0000256" key="7">
    <source>
        <dbReference type="ARBA" id="ARBA00023136"/>
    </source>
</evidence>
<dbReference type="InterPro" id="IPR003439">
    <property type="entry name" value="ABC_transporter-like_ATP-bd"/>
</dbReference>
<evidence type="ECO:0000259" key="10">
    <source>
        <dbReference type="PROSITE" id="PS50893"/>
    </source>
</evidence>
<dbReference type="InterPro" id="IPR027417">
    <property type="entry name" value="P-loop_NTPase"/>
</dbReference>
<evidence type="ECO:0000313" key="11">
    <source>
        <dbReference type="EMBL" id="MBE1160738.1"/>
    </source>
</evidence>
<evidence type="ECO:0000256" key="6">
    <source>
        <dbReference type="ARBA" id="ARBA00022840"/>
    </source>
</evidence>
<dbReference type="EC" id="7.4.2.9" evidence="8"/>